<dbReference type="EC" id="2.3.1.-" evidence="4"/>
<dbReference type="CDD" id="cd04301">
    <property type="entry name" value="NAT_SF"/>
    <property type="match status" value="1"/>
</dbReference>
<dbReference type="PANTHER" id="PTHR43420">
    <property type="entry name" value="ACETYLTRANSFERASE"/>
    <property type="match status" value="1"/>
</dbReference>
<dbReference type="InterPro" id="IPR050680">
    <property type="entry name" value="YpeA/RimI_acetyltransf"/>
</dbReference>
<reference evidence="4 5" key="1">
    <citation type="submission" date="2023-07" db="EMBL/GenBank/DDBJ databases">
        <title>Novel species of Thermanaerothrix with wide hydrolytic capabilities.</title>
        <authorList>
            <person name="Zayulina K.S."/>
            <person name="Podosokorskaya O.A."/>
            <person name="Elcheninov A.G."/>
        </authorList>
    </citation>
    <scope>NUCLEOTIDE SEQUENCE [LARGE SCALE GENOMIC DNA]</scope>
    <source>
        <strain evidence="4 5">4228-RoL</strain>
    </source>
</reference>
<keyword evidence="2 4" id="KW-0012">Acyltransferase</keyword>
<dbReference type="PROSITE" id="PS51186">
    <property type="entry name" value="GNAT"/>
    <property type="match status" value="1"/>
</dbReference>
<evidence type="ECO:0000313" key="4">
    <source>
        <dbReference type="EMBL" id="MDT8899245.1"/>
    </source>
</evidence>
<dbReference type="InterPro" id="IPR016181">
    <property type="entry name" value="Acyl_CoA_acyltransferase"/>
</dbReference>
<feature type="domain" description="N-acetyltransferase" evidence="3">
    <location>
        <begin position="17"/>
        <end position="179"/>
    </location>
</feature>
<dbReference type="Pfam" id="PF00583">
    <property type="entry name" value="Acetyltransf_1"/>
    <property type="match status" value="1"/>
</dbReference>
<keyword evidence="1 4" id="KW-0808">Transferase</keyword>
<evidence type="ECO:0000313" key="5">
    <source>
        <dbReference type="Proteomes" id="UP001254165"/>
    </source>
</evidence>
<evidence type="ECO:0000256" key="1">
    <source>
        <dbReference type="ARBA" id="ARBA00022679"/>
    </source>
</evidence>
<name>A0ABU3NS72_9CHLR</name>
<comment type="caution">
    <text evidence="4">The sequence shown here is derived from an EMBL/GenBank/DDBJ whole genome shotgun (WGS) entry which is preliminary data.</text>
</comment>
<gene>
    <name evidence="4" type="ORF">QYE77_13345</name>
</gene>
<evidence type="ECO:0000259" key="3">
    <source>
        <dbReference type="PROSITE" id="PS51186"/>
    </source>
</evidence>
<proteinExistence type="predicted"/>
<sequence>MDTTTVPTLTRNWLTHVRLRFLQEEDLPALEWDGVYTHFRRVYREAYQASLKGQALLWVADHETAGIIGQAFVQLASSHPELADGETRAYLYGFRIKPAYRNAGLGSFMLTTIVNDLKQRGYTWLTLNVAIENTAARRLYERFGFVVVGYDPGCWSYLDHEGQRRFVEEPAWRMQKWLGDP</sequence>
<dbReference type="GO" id="GO:0016746">
    <property type="term" value="F:acyltransferase activity"/>
    <property type="evidence" value="ECO:0007669"/>
    <property type="project" value="UniProtKB-KW"/>
</dbReference>
<dbReference type="Gene3D" id="3.40.630.30">
    <property type="match status" value="1"/>
</dbReference>
<organism evidence="4 5">
    <name type="scientific">Thermanaerothrix solaris</name>
    <dbReference type="NCBI Taxonomy" id="3058434"/>
    <lineage>
        <taxon>Bacteria</taxon>
        <taxon>Bacillati</taxon>
        <taxon>Chloroflexota</taxon>
        <taxon>Anaerolineae</taxon>
        <taxon>Anaerolineales</taxon>
        <taxon>Anaerolineaceae</taxon>
        <taxon>Thermanaerothrix</taxon>
    </lineage>
</organism>
<dbReference type="SUPFAM" id="SSF55729">
    <property type="entry name" value="Acyl-CoA N-acyltransferases (Nat)"/>
    <property type="match status" value="1"/>
</dbReference>
<dbReference type="PANTHER" id="PTHR43420:SF12">
    <property type="entry name" value="N-ACETYLTRANSFERASE DOMAIN-CONTAINING PROTEIN"/>
    <property type="match status" value="1"/>
</dbReference>
<protein>
    <submittedName>
        <fullName evidence="4">N-acetyltransferase</fullName>
        <ecNumber evidence="4">2.3.1.-</ecNumber>
    </submittedName>
</protein>
<accession>A0ABU3NS72</accession>
<dbReference type="InterPro" id="IPR000182">
    <property type="entry name" value="GNAT_dom"/>
</dbReference>
<dbReference type="EMBL" id="JAUHMF010000002">
    <property type="protein sequence ID" value="MDT8899245.1"/>
    <property type="molecule type" value="Genomic_DNA"/>
</dbReference>
<dbReference type="Proteomes" id="UP001254165">
    <property type="component" value="Unassembled WGS sequence"/>
</dbReference>
<keyword evidence="5" id="KW-1185">Reference proteome</keyword>
<evidence type="ECO:0000256" key="2">
    <source>
        <dbReference type="ARBA" id="ARBA00023315"/>
    </source>
</evidence>
<dbReference type="RefSeq" id="WP_315625930.1">
    <property type="nucleotide sequence ID" value="NZ_JAUHMF010000002.1"/>
</dbReference>